<keyword evidence="8 11" id="KW-0798">TonB box</keyword>
<feature type="domain" description="Secretin/TonB short N-terminal" evidence="12">
    <location>
        <begin position="61"/>
        <end position="112"/>
    </location>
</feature>
<dbReference type="SUPFAM" id="SSF56935">
    <property type="entry name" value="Porins"/>
    <property type="match status" value="1"/>
</dbReference>
<proteinExistence type="inferred from homology"/>
<accession>A0ABU8H197</accession>
<keyword evidence="14" id="KW-1185">Reference proteome</keyword>
<dbReference type="EMBL" id="JBBBDM010000002">
    <property type="protein sequence ID" value="MEI5686760.1"/>
    <property type="molecule type" value="Genomic_DNA"/>
</dbReference>
<organism evidence="13 14">
    <name type="scientific">Sphingomonas kyungheensis</name>
    <dbReference type="NCBI Taxonomy" id="1069987"/>
    <lineage>
        <taxon>Bacteria</taxon>
        <taxon>Pseudomonadati</taxon>
        <taxon>Pseudomonadota</taxon>
        <taxon>Alphaproteobacteria</taxon>
        <taxon>Sphingomonadales</taxon>
        <taxon>Sphingomonadaceae</taxon>
        <taxon>Sphingomonas</taxon>
    </lineage>
</organism>
<keyword evidence="3" id="KW-1134">Transmembrane beta strand</keyword>
<dbReference type="PANTHER" id="PTHR32552:SF81">
    <property type="entry name" value="TONB-DEPENDENT OUTER MEMBRANE RECEPTOR"/>
    <property type="match status" value="1"/>
</dbReference>
<evidence type="ECO:0000256" key="1">
    <source>
        <dbReference type="ARBA" id="ARBA00004571"/>
    </source>
</evidence>
<dbReference type="InterPro" id="IPR012910">
    <property type="entry name" value="Plug_dom"/>
</dbReference>
<keyword evidence="9 11" id="KW-0472">Membrane</keyword>
<keyword evidence="2" id="KW-0813">Transport</keyword>
<dbReference type="InterPro" id="IPR039426">
    <property type="entry name" value="TonB-dep_rcpt-like"/>
</dbReference>
<evidence type="ECO:0000256" key="5">
    <source>
        <dbReference type="ARBA" id="ARBA00022692"/>
    </source>
</evidence>
<keyword evidence="13" id="KW-0675">Receptor</keyword>
<dbReference type="Pfam" id="PF07715">
    <property type="entry name" value="Plug"/>
    <property type="match status" value="1"/>
</dbReference>
<keyword evidence="7" id="KW-0406">Ion transport</keyword>
<keyword evidence="4" id="KW-0410">Iron transport</keyword>
<dbReference type="InterPro" id="IPR000531">
    <property type="entry name" value="Beta-barrel_TonB"/>
</dbReference>
<keyword evidence="10" id="KW-0998">Cell outer membrane</keyword>
<evidence type="ECO:0000313" key="13">
    <source>
        <dbReference type="EMBL" id="MEI5686760.1"/>
    </source>
</evidence>
<evidence type="ECO:0000256" key="11">
    <source>
        <dbReference type="RuleBase" id="RU003357"/>
    </source>
</evidence>
<sequence length="793" mass="83411">MAKAGFWRSATPQRPELLRALILVAVCLPAAAQARDRVIAVTIPATTLDAALLTLARTSGVEIASTESGLRAVRSRPLRGTMTVAAALDTLLAGSGYRAIAFAHGGYRIVAAPRKRLPPPHPRAAPPPRAEAAPADIIVTASKQRVPLLRYPGSLTLIGKATQANGSAAAISDLAAADPILQSTQLGAGRNKVFIRGIADSSFNGTTQSTASVYLDDVQLNASGPDPGLRLYDMQAIEVMEGPQGTLYGAGAIGGVLRLTSNAPVLDRVAAAAGGGVTATQGGAAGFDLSGMLNLPLLDERLALRGVAYGVRDGGYIDDPVRGRAVNRVDTIGGRVALRVQPGPGWRIDVSGAGQRIEAADGQYAETRDSYRRSSRLAQPYRNRFLFGRVVVSKDWDSGLRLVSATGVADYHTRELFDATPRGSSRPAIYTVDNDKLLLSQELRLSRSIPGGPSWLAGVTLVSDNSVLSRALGGPGNPMDIVGVTNVTRAASAFGETTLAVAPALSMTVGGRFTSARVDGEPSATRRPNAYIKGRSTQRIDPTLALSYRLAPDVALFARYQTGFRTGGLAVAQGIGRVANFAPDSIAVGEVGLRRVRSGTTGLGLSVSAATARWRGIQADLLNRRGQPFTTNLGDANIQTLEAAIDWVPVVGLSVAASALYTYNRVRGPVADQSREDNRRLPETPPFAGHAAVDYGWESGQPVEPRVGVTFDYIGRSVLGTGDLLDVSQGRYVTLGASAGLRWRRVDVTLGLDNVTNAAANRFAFGNPFGLAARNQVTPLRPRNARLGVSVAW</sequence>
<comment type="caution">
    <text evidence="13">The sequence shown here is derived from an EMBL/GenBank/DDBJ whole genome shotgun (WGS) entry which is preliminary data.</text>
</comment>
<keyword evidence="5" id="KW-0812">Transmembrane</keyword>
<evidence type="ECO:0000256" key="9">
    <source>
        <dbReference type="ARBA" id="ARBA00023136"/>
    </source>
</evidence>
<dbReference type="Proteomes" id="UP001367771">
    <property type="component" value="Unassembled WGS sequence"/>
</dbReference>
<name>A0ABU8H197_9SPHN</name>
<evidence type="ECO:0000256" key="6">
    <source>
        <dbReference type="ARBA" id="ARBA00023004"/>
    </source>
</evidence>
<dbReference type="Gene3D" id="3.55.50.30">
    <property type="match status" value="1"/>
</dbReference>
<protein>
    <submittedName>
        <fullName evidence="13">TonB-dependent receptor</fullName>
    </submittedName>
</protein>
<evidence type="ECO:0000256" key="3">
    <source>
        <dbReference type="ARBA" id="ARBA00022452"/>
    </source>
</evidence>
<dbReference type="Gene3D" id="2.40.170.20">
    <property type="entry name" value="TonB-dependent receptor, beta-barrel domain"/>
    <property type="match status" value="1"/>
</dbReference>
<dbReference type="InterPro" id="IPR011662">
    <property type="entry name" value="Secretin/TonB_short_N"/>
</dbReference>
<comment type="subcellular location">
    <subcellularLocation>
        <location evidence="1">Cell outer membrane</location>
        <topology evidence="1">Multi-pass membrane protein</topology>
    </subcellularLocation>
</comment>
<dbReference type="RefSeq" id="WP_336544794.1">
    <property type="nucleotide sequence ID" value="NZ_JBBBDM010000002.1"/>
</dbReference>
<dbReference type="InterPro" id="IPR036942">
    <property type="entry name" value="Beta-barrel_TonB_sf"/>
</dbReference>
<evidence type="ECO:0000256" key="4">
    <source>
        <dbReference type="ARBA" id="ARBA00022496"/>
    </source>
</evidence>
<evidence type="ECO:0000313" key="14">
    <source>
        <dbReference type="Proteomes" id="UP001367771"/>
    </source>
</evidence>
<dbReference type="PANTHER" id="PTHR32552">
    <property type="entry name" value="FERRICHROME IRON RECEPTOR-RELATED"/>
    <property type="match status" value="1"/>
</dbReference>
<dbReference type="SMART" id="SM00965">
    <property type="entry name" value="STN"/>
    <property type="match status" value="1"/>
</dbReference>
<comment type="similarity">
    <text evidence="11">Belongs to the TonB-dependent receptor family.</text>
</comment>
<dbReference type="Pfam" id="PF00593">
    <property type="entry name" value="TonB_dep_Rec_b-barrel"/>
    <property type="match status" value="1"/>
</dbReference>
<gene>
    <name evidence="13" type="ORF">V8201_06670</name>
</gene>
<evidence type="ECO:0000259" key="12">
    <source>
        <dbReference type="SMART" id="SM00965"/>
    </source>
</evidence>
<evidence type="ECO:0000256" key="10">
    <source>
        <dbReference type="ARBA" id="ARBA00023237"/>
    </source>
</evidence>
<keyword evidence="6" id="KW-0408">Iron</keyword>
<evidence type="ECO:0000256" key="8">
    <source>
        <dbReference type="ARBA" id="ARBA00023077"/>
    </source>
</evidence>
<evidence type="ECO:0000256" key="2">
    <source>
        <dbReference type="ARBA" id="ARBA00022448"/>
    </source>
</evidence>
<reference evidence="13 14" key="1">
    <citation type="journal article" date="2013" name="Int. J. Syst. Evol. Microbiol.">
        <title>Sphingomonas kyungheensis sp. nov., a bacterium with ginsenoside-converting activity isolated from soil of a ginseng field.</title>
        <authorList>
            <person name="Son H.M."/>
            <person name="Yang J.E."/>
            <person name="Park Y."/>
            <person name="Han C.K."/>
            <person name="Kim S.G."/>
            <person name="Kook M."/>
            <person name="Yi T.H."/>
        </authorList>
    </citation>
    <scope>NUCLEOTIDE SEQUENCE [LARGE SCALE GENOMIC DNA]</scope>
    <source>
        <strain evidence="13 14">LMG 26582</strain>
    </source>
</reference>
<evidence type="ECO:0000256" key="7">
    <source>
        <dbReference type="ARBA" id="ARBA00023065"/>
    </source>
</evidence>